<feature type="transmembrane region" description="Helical" evidence="8">
    <location>
        <begin position="157"/>
        <end position="176"/>
    </location>
</feature>
<dbReference type="Pfam" id="PF14703">
    <property type="entry name" value="PHM7_cyt"/>
    <property type="match status" value="1"/>
</dbReference>
<dbReference type="InterPro" id="IPR032880">
    <property type="entry name" value="CSC1/OSCA1-like_N"/>
</dbReference>
<evidence type="ECO:0000259" key="11">
    <source>
        <dbReference type="Pfam" id="PF13967"/>
    </source>
</evidence>
<dbReference type="Pfam" id="PF02714">
    <property type="entry name" value="RSN1_7TM"/>
    <property type="match status" value="1"/>
</dbReference>
<keyword evidence="14" id="KW-1185">Reference proteome</keyword>
<gene>
    <name evidence="13" type="ORF">MGYG_03212</name>
</gene>
<evidence type="ECO:0000259" key="12">
    <source>
        <dbReference type="Pfam" id="PF14703"/>
    </source>
</evidence>
<dbReference type="AlphaFoldDB" id="E4URE6"/>
<dbReference type="Pfam" id="PF13967">
    <property type="entry name" value="RSN1_TM"/>
    <property type="match status" value="1"/>
</dbReference>
<dbReference type="OMA" id="DPTQVIW"/>
<feature type="transmembrane region" description="Helical" evidence="8">
    <location>
        <begin position="594"/>
        <end position="617"/>
    </location>
</feature>
<comment type="similarity">
    <text evidence="2">Belongs to the CSC1 (TC 1.A.17) family.</text>
</comment>
<dbReference type="STRING" id="535722.E4URE6"/>
<feature type="domain" description="10TM putative phosphate transporter extracellular tail" evidence="10">
    <location>
        <begin position="768"/>
        <end position="860"/>
    </location>
</feature>
<keyword evidence="6 8" id="KW-0472">Membrane</keyword>
<dbReference type="eggNOG" id="KOG1134">
    <property type="taxonomic scope" value="Eukaryota"/>
</dbReference>
<dbReference type="Pfam" id="PF12621">
    <property type="entry name" value="PHM7_ext"/>
    <property type="match status" value="1"/>
</dbReference>
<evidence type="ECO:0000313" key="14">
    <source>
        <dbReference type="Proteomes" id="UP000002669"/>
    </source>
</evidence>
<dbReference type="HOGENOM" id="CLU_002458_2_1_1"/>
<evidence type="ECO:0000256" key="6">
    <source>
        <dbReference type="ARBA" id="ARBA00023136"/>
    </source>
</evidence>
<dbReference type="FunCoup" id="E4URE6">
    <property type="interactions" value="157"/>
</dbReference>
<feature type="transmembrane region" description="Helical" evidence="8">
    <location>
        <begin position="665"/>
        <end position="686"/>
    </location>
</feature>
<dbReference type="OrthoDB" id="1076608at2759"/>
<feature type="transmembrane region" description="Helical" evidence="8">
    <location>
        <begin position="623"/>
        <end position="644"/>
    </location>
</feature>
<dbReference type="VEuPathDB" id="FungiDB:MGYG_03212"/>
<dbReference type="GeneID" id="10031000"/>
<dbReference type="GO" id="GO:0005886">
    <property type="term" value="C:plasma membrane"/>
    <property type="evidence" value="ECO:0007669"/>
    <property type="project" value="TreeGrafter"/>
</dbReference>
<proteinExistence type="inferred from homology"/>
<evidence type="ECO:0000256" key="2">
    <source>
        <dbReference type="ARBA" id="ARBA00007779"/>
    </source>
</evidence>
<feature type="region of interest" description="Disordered" evidence="7">
    <location>
        <begin position="274"/>
        <end position="293"/>
    </location>
</feature>
<feature type="domain" description="CSC1/OSCA1-like cytosolic" evidence="12">
    <location>
        <begin position="201"/>
        <end position="396"/>
    </location>
</feature>
<dbReference type="InterPro" id="IPR022257">
    <property type="entry name" value="PHM7_ext"/>
</dbReference>
<evidence type="ECO:0000259" key="9">
    <source>
        <dbReference type="Pfam" id="PF02714"/>
    </source>
</evidence>
<keyword evidence="4 8" id="KW-0812">Transmembrane</keyword>
<feature type="domain" description="CSC1/OSCA1-like N-terminal transmembrane" evidence="11">
    <location>
        <begin position="25"/>
        <end position="178"/>
    </location>
</feature>
<dbReference type="InterPro" id="IPR027815">
    <property type="entry name" value="CSC1/OSCA1-like_cyt"/>
</dbReference>
<dbReference type="PANTHER" id="PTHR13018">
    <property type="entry name" value="PROBABLE MEMBRANE PROTEIN DUF221-RELATED"/>
    <property type="match status" value="1"/>
</dbReference>
<dbReference type="RefSeq" id="XP_003175691.1">
    <property type="nucleotide sequence ID" value="XM_003175643.1"/>
</dbReference>
<evidence type="ECO:0000256" key="3">
    <source>
        <dbReference type="ARBA" id="ARBA00022448"/>
    </source>
</evidence>
<evidence type="ECO:0000256" key="7">
    <source>
        <dbReference type="SAM" id="MobiDB-lite"/>
    </source>
</evidence>
<accession>E4URE6</accession>
<feature type="transmembrane region" description="Helical" evidence="8">
    <location>
        <begin position="692"/>
        <end position="715"/>
    </location>
</feature>
<dbReference type="PANTHER" id="PTHR13018:SF26">
    <property type="entry name" value="DOMAIN PROTEIN, PUTATIVE (AFU_ORTHOLOGUE AFUA_5G10920)-RELATED"/>
    <property type="match status" value="1"/>
</dbReference>
<dbReference type="GO" id="GO:0005227">
    <property type="term" value="F:calcium-activated cation channel activity"/>
    <property type="evidence" value="ECO:0007669"/>
    <property type="project" value="InterPro"/>
</dbReference>
<reference evidence="14" key="1">
    <citation type="journal article" date="2012" name="MBio">
        <title>Comparative genome analysis of Trichophyton rubrum and related dermatophytes reveals candidate genes involved in infection.</title>
        <authorList>
            <person name="Martinez D.A."/>
            <person name="Oliver B.G."/>
            <person name="Graeser Y."/>
            <person name="Goldberg J.M."/>
            <person name="Li W."/>
            <person name="Martinez-Rossi N.M."/>
            <person name="Monod M."/>
            <person name="Shelest E."/>
            <person name="Barton R.C."/>
            <person name="Birch E."/>
            <person name="Brakhage A.A."/>
            <person name="Chen Z."/>
            <person name="Gurr S.J."/>
            <person name="Heiman D."/>
            <person name="Heitman J."/>
            <person name="Kosti I."/>
            <person name="Rossi A."/>
            <person name="Saif S."/>
            <person name="Samalova M."/>
            <person name="Saunders C.W."/>
            <person name="Shea T."/>
            <person name="Summerbell R.C."/>
            <person name="Xu J."/>
            <person name="Young S."/>
            <person name="Zeng Q."/>
            <person name="Birren B.W."/>
            <person name="Cuomo C.A."/>
            <person name="White T.C."/>
        </authorList>
    </citation>
    <scope>NUCLEOTIDE SEQUENCE [LARGE SCALE GENOMIC DNA]</scope>
    <source>
        <strain evidence="14">ATCC MYA-4604 / CBS 118893</strain>
    </source>
</reference>
<dbReference type="Proteomes" id="UP000002669">
    <property type="component" value="Unassembled WGS sequence"/>
</dbReference>
<evidence type="ECO:0000256" key="4">
    <source>
        <dbReference type="ARBA" id="ARBA00022692"/>
    </source>
</evidence>
<feature type="transmembrane region" description="Helical" evidence="8">
    <location>
        <begin position="408"/>
        <end position="435"/>
    </location>
</feature>
<evidence type="ECO:0000259" key="10">
    <source>
        <dbReference type="Pfam" id="PF12621"/>
    </source>
</evidence>
<dbReference type="InterPro" id="IPR045122">
    <property type="entry name" value="Csc1-like"/>
</dbReference>
<dbReference type="EMBL" id="DS989823">
    <property type="protein sequence ID" value="EFR00209.1"/>
    <property type="molecule type" value="Genomic_DNA"/>
</dbReference>
<organism evidence="14">
    <name type="scientific">Arthroderma gypseum (strain ATCC MYA-4604 / CBS 118893)</name>
    <name type="common">Microsporum gypseum</name>
    <dbReference type="NCBI Taxonomy" id="535722"/>
    <lineage>
        <taxon>Eukaryota</taxon>
        <taxon>Fungi</taxon>
        <taxon>Dikarya</taxon>
        <taxon>Ascomycota</taxon>
        <taxon>Pezizomycotina</taxon>
        <taxon>Eurotiomycetes</taxon>
        <taxon>Eurotiomycetidae</taxon>
        <taxon>Onygenales</taxon>
        <taxon>Arthrodermataceae</taxon>
        <taxon>Nannizzia</taxon>
    </lineage>
</organism>
<name>E4URE6_ARTGP</name>
<feature type="transmembrane region" description="Helical" evidence="8">
    <location>
        <begin position="548"/>
        <end position="573"/>
    </location>
</feature>
<feature type="transmembrane region" description="Helical" evidence="8">
    <location>
        <begin position="25"/>
        <end position="46"/>
    </location>
</feature>
<protein>
    <submittedName>
        <fullName evidence="13">Phosphate metabolism protein 7</fullName>
    </submittedName>
</protein>
<dbReference type="InterPro" id="IPR003864">
    <property type="entry name" value="CSC1/OSCA1-like_7TM"/>
</dbReference>
<evidence type="ECO:0000256" key="8">
    <source>
        <dbReference type="SAM" id="Phobius"/>
    </source>
</evidence>
<feature type="transmembrane region" description="Helical" evidence="8">
    <location>
        <begin position="102"/>
        <end position="124"/>
    </location>
</feature>
<dbReference type="InParanoid" id="E4URE6"/>
<evidence type="ECO:0000256" key="5">
    <source>
        <dbReference type="ARBA" id="ARBA00022989"/>
    </source>
</evidence>
<feature type="transmembrane region" description="Helical" evidence="8">
    <location>
        <begin position="455"/>
        <end position="479"/>
    </location>
</feature>
<keyword evidence="5 8" id="KW-1133">Transmembrane helix</keyword>
<evidence type="ECO:0000313" key="13">
    <source>
        <dbReference type="EMBL" id="EFR00209.1"/>
    </source>
</evidence>
<feature type="transmembrane region" description="Helical" evidence="8">
    <location>
        <begin position="500"/>
        <end position="528"/>
    </location>
</feature>
<sequence>MDSLNVFAKREEEKPSESSNSLSGIVSTLVPTLIISAVMVLLFLILRRSQRRQYIPRTYIGALRQHERTPEPSPGLFGWIKSMSKLPDTYVLRHQSMDAYLLLRYLKISVALCFFGCLITWPVLFPVNITGHGGRQQLDMLAIGNVSNKIPGNLNRYYAHCFVAWAFVGFVFWMVTRELLYFINLRQAYFMSPVYAERISSRTVLFTSVPEDYCDEAKIRAMYGNDKVKNVWLVTDVSELEKLVGERDKAAMRLEGAETKLIKMANVARGKAMQKGGEVETDPASQGNVGEAESGSVAARWVNASQRPTHRLMPVIGKKVDTINWAREEIGRLTPEIDNLQRNHMNGQAKRVSAVFVEFKTQNDAQAAYQMLAHNLPLHMAPRYIGINPTDIIWSNLRIKWWELIIRYAATIAAVTALIIFWAIPVAAVGAISNIDYLMEKVPFLRFIGKIPPVILGVVTGLLPTILLAVLMALLPIILRLLAKIGGCPTKAAVELRTQNFYFGFQVVQVFLVVTLSSSASSAVSDIIKNPTSAPGLLARSIPTVSNFYISYIILQGLTFSAGALLQIAGLIISKLLGMILDNTPRKMYTRWSTLSGMGWGTILPVLTNLVVIAITYGAIAPLVLGFATVGMLLFYLSFRYNLLYVNDTDIDTKGMIYPRALKQTLVGCYLLIICLIGLFAIGTAADRAATGPMILMIIFLVFTVLYHISLLNAVNPLLNYLPKNLEAVEDQHQALLAQNNGQAAHNGDAEKGDVRGVTHEPNMVSKFFGVNKYEGYEQLRELVPHGAYDTEYPAEVARNAYYHPSVTATAPLLWIPRDDAGVSRQEVIHTSRFIGITDEDAFIDNKGKIGWDEEKGTPPIQEEKIYY</sequence>
<keyword evidence="3" id="KW-0813">Transport</keyword>
<feature type="domain" description="CSC1/OSCA1-like 7TM region" evidence="9">
    <location>
        <begin position="409"/>
        <end position="680"/>
    </location>
</feature>
<evidence type="ECO:0000256" key="1">
    <source>
        <dbReference type="ARBA" id="ARBA00004141"/>
    </source>
</evidence>
<comment type="subcellular location">
    <subcellularLocation>
        <location evidence="1">Membrane</location>
        <topology evidence="1">Multi-pass membrane protein</topology>
    </subcellularLocation>
</comment>